<feature type="chain" id="PRO_5015698161" evidence="1">
    <location>
        <begin position="21"/>
        <end position="308"/>
    </location>
</feature>
<reference evidence="2 3" key="1">
    <citation type="submission" date="2018-01" db="EMBL/GenBank/DDBJ databases">
        <title>A novel member of the phylum Bacteroidetes isolated from glacier ice.</title>
        <authorList>
            <person name="Liu Q."/>
            <person name="Xin Y.-H."/>
        </authorList>
    </citation>
    <scope>NUCLEOTIDE SEQUENCE [LARGE SCALE GENOMIC DNA]</scope>
    <source>
        <strain evidence="2 3">RB1R16</strain>
    </source>
</reference>
<sequence length="308" mass="35017">MLRRLFSILIMTLISLAATAQELNCKVNINHDKITGVDNEVFVTMQRSIIDFMNGHKWTNDDFATNEKIDVTVFINITGNKINGDPDAYTGTLSIQASRPVYSSGYTTALVNYVDRDLVFKFTQYGALSFDDNRVSGVDAMQSNLTAVLGYYAYIIIGLDYDSYALEGGTNYFKKAQNVVNNAPEQGKSISGWKAVEGTRNRYWLADQLLNTRFADMRSFWYSMHREGLDSMYTKPTESRTRILFGLKKLYNVNRENPTSMLMQFFFAAKSEEIIHLLASTPKSERGQYITLLNSMDVPNAQKYNNLK</sequence>
<dbReference type="Proteomes" id="UP000239872">
    <property type="component" value="Unassembled WGS sequence"/>
</dbReference>
<dbReference type="AlphaFoldDB" id="A0A2S7SXW4"/>
<dbReference type="OrthoDB" id="9773381at2"/>
<feature type="signal peptide" evidence="1">
    <location>
        <begin position="1"/>
        <end position="20"/>
    </location>
</feature>
<evidence type="ECO:0000256" key="1">
    <source>
        <dbReference type="SAM" id="SignalP"/>
    </source>
</evidence>
<dbReference type="EMBL" id="PPSL01000002">
    <property type="protein sequence ID" value="PQJ11548.1"/>
    <property type="molecule type" value="Genomic_DNA"/>
</dbReference>
<gene>
    <name evidence="2" type="ORF">CJD36_007035</name>
</gene>
<evidence type="ECO:0000313" key="3">
    <source>
        <dbReference type="Proteomes" id="UP000239872"/>
    </source>
</evidence>
<dbReference type="RefSeq" id="WP_105038428.1">
    <property type="nucleotide sequence ID" value="NZ_PPSL01000002.1"/>
</dbReference>
<organism evidence="2 3">
    <name type="scientific">Flavipsychrobacter stenotrophus</name>
    <dbReference type="NCBI Taxonomy" id="2077091"/>
    <lineage>
        <taxon>Bacteria</taxon>
        <taxon>Pseudomonadati</taxon>
        <taxon>Bacteroidota</taxon>
        <taxon>Chitinophagia</taxon>
        <taxon>Chitinophagales</taxon>
        <taxon>Chitinophagaceae</taxon>
        <taxon>Flavipsychrobacter</taxon>
    </lineage>
</organism>
<dbReference type="InterPro" id="IPR032274">
    <property type="entry name" value="DUF4835"/>
</dbReference>
<keyword evidence="3" id="KW-1185">Reference proteome</keyword>
<proteinExistence type="predicted"/>
<comment type="caution">
    <text evidence="2">The sequence shown here is derived from an EMBL/GenBank/DDBJ whole genome shotgun (WGS) entry which is preliminary data.</text>
</comment>
<name>A0A2S7SXW4_9BACT</name>
<dbReference type="Pfam" id="PF16119">
    <property type="entry name" value="DUF4835"/>
    <property type="match status" value="1"/>
</dbReference>
<keyword evidence="1" id="KW-0732">Signal</keyword>
<protein>
    <submittedName>
        <fullName evidence="2">DUF4835 domain-containing protein</fullName>
    </submittedName>
</protein>
<accession>A0A2S7SXW4</accession>
<evidence type="ECO:0000313" key="2">
    <source>
        <dbReference type="EMBL" id="PQJ11548.1"/>
    </source>
</evidence>